<reference evidence="5" key="1">
    <citation type="submission" date="2013-05" db="EMBL/GenBank/DDBJ databases">
        <title>The Genome sequence of Mucor circinelloides f. circinelloides 1006PhL.</title>
        <authorList>
            <consortium name="The Broad Institute Genomics Platform"/>
            <person name="Cuomo C."/>
            <person name="Earl A."/>
            <person name="Findley K."/>
            <person name="Lee S.C."/>
            <person name="Walker B."/>
            <person name="Young S."/>
            <person name="Zeng Q."/>
            <person name="Gargeya S."/>
            <person name="Fitzgerald M."/>
            <person name="Haas B."/>
            <person name="Abouelleil A."/>
            <person name="Allen A.W."/>
            <person name="Alvarado L."/>
            <person name="Arachchi H.M."/>
            <person name="Berlin A.M."/>
            <person name="Chapman S.B."/>
            <person name="Gainer-Dewar J."/>
            <person name="Goldberg J."/>
            <person name="Griggs A."/>
            <person name="Gujja S."/>
            <person name="Hansen M."/>
            <person name="Howarth C."/>
            <person name="Imamovic A."/>
            <person name="Ireland A."/>
            <person name="Larimer J."/>
            <person name="McCowan C."/>
            <person name="Murphy C."/>
            <person name="Pearson M."/>
            <person name="Poon T.W."/>
            <person name="Priest M."/>
            <person name="Roberts A."/>
            <person name="Saif S."/>
            <person name="Shea T."/>
            <person name="Sisk P."/>
            <person name="Sykes S."/>
            <person name="Wortman J."/>
            <person name="Nusbaum C."/>
            <person name="Birren B."/>
        </authorList>
    </citation>
    <scope>NUCLEOTIDE SEQUENCE [LARGE SCALE GENOMIC DNA]</scope>
    <source>
        <strain evidence="5">1006PhL</strain>
    </source>
</reference>
<dbReference type="EMBL" id="KE124056">
    <property type="protein sequence ID" value="EPB83873.1"/>
    <property type="molecule type" value="Genomic_DNA"/>
</dbReference>
<dbReference type="AlphaFoldDB" id="S2JMW1"/>
<keyword evidence="1" id="KW-0175">Coiled coil</keyword>
<name>S2JMW1_MUCC1</name>
<organism evidence="4 5">
    <name type="scientific">Mucor circinelloides f. circinelloides (strain 1006PhL)</name>
    <name type="common">Mucormycosis agent</name>
    <name type="synonym">Calyptromyces circinelloides</name>
    <dbReference type="NCBI Taxonomy" id="1220926"/>
    <lineage>
        <taxon>Eukaryota</taxon>
        <taxon>Fungi</taxon>
        <taxon>Fungi incertae sedis</taxon>
        <taxon>Mucoromycota</taxon>
        <taxon>Mucoromycotina</taxon>
        <taxon>Mucoromycetes</taxon>
        <taxon>Mucorales</taxon>
        <taxon>Mucorineae</taxon>
        <taxon>Mucoraceae</taxon>
        <taxon>Mucor</taxon>
    </lineage>
</organism>
<protein>
    <submittedName>
        <fullName evidence="4">Uncharacterized protein</fullName>
    </submittedName>
</protein>
<sequence>MLFQILPGNLALPLIFVFKFILFIAFPLGTLAKEIRGLTDLSGAKVVQLKDDLKREFERHYTQRDEHFNRLITERMSDLKQTVALLNQERIESKLKLELLENKATKLDLISAEDVAKTQQNKLHYVQLSEKWEKMDKEMAALGKKFNSMSTKASSPVNKAKNYELLSSKISEVDSRANLLKTKVAFIEEKLSSTQDSVQTNFSYLQTKLTSLEANYKSITPLKEQAVIKYLLEQVIATENTLDMQSNDIKQLSNNLTDQINKTEKDQEDHRTFGENLKKQVAKLTEEFKITNFAVGKLQTVTHEHYRTLLPTVDKVNAHEEHLVELAAIVNDIADYHMQLVSSEDTMTDPILEVQDETEARKESHDTALAKPTRQGDQHYKQA</sequence>
<feature type="region of interest" description="Disordered" evidence="2">
    <location>
        <begin position="354"/>
        <end position="383"/>
    </location>
</feature>
<evidence type="ECO:0000313" key="4">
    <source>
        <dbReference type="EMBL" id="EPB83873.1"/>
    </source>
</evidence>
<dbReference type="Proteomes" id="UP000014254">
    <property type="component" value="Unassembled WGS sequence"/>
</dbReference>
<dbReference type="InParanoid" id="S2JMW1"/>
<evidence type="ECO:0000256" key="3">
    <source>
        <dbReference type="SAM" id="Phobius"/>
    </source>
</evidence>
<evidence type="ECO:0000256" key="1">
    <source>
        <dbReference type="SAM" id="Coils"/>
    </source>
</evidence>
<keyword evidence="3" id="KW-1133">Transmembrane helix</keyword>
<evidence type="ECO:0000256" key="2">
    <source>
        <dbReference type="SAM" id="MobiDB-lite"/>
    </source>
</evidence>
<accession>S2JMW1</accession>
<feature type="coiled-coil region" evidence="1">
    <location>
        <begin position="69"/>
        <end position="103"/>
    </location>
</feature>
<keyword evidence="3" id="KW-0472">Membrane</keyword>
<feature type="transmembrane region" description="Helical" evidence="3">
    <location>
        <begin position="12"/>
        <end position="32"/>
    </location>
</feature>
<evidence type="ECO:0000313" key="5">
    <source>
        <dbReference type="Proteomes" id="UP000014254"/>
    </source>
</evidence>
<keyword evidence="3" id="KW-0812">Transmembrane</keyword>
<gene>
    <name evidence="4" type="ORF">HMPREF1544_09385</name>
</gene>
<dbReference type="VEuPathDB" id="FungiDB:HMPREF1544_09385"/>
<feature type="compositionally biased region" description="Basic and acidic residues" evidence="2">
    <location>
        <begin position="358"/>
        <end position="383"/>
    </location>
</feature>
<proteinExistence type="predicted"/>
<dbReference type="OrthoDB" id="2264202at2759"/>
<keyword evidence="5" id="KW-1185">Reference proteome</keyword>
<dbReference type="OMA" id="NDIADYH"/>